<dbReference type="AlphaFoldDB" id="T2MHD0"/>
<dbReference type="InterPro" id="IPR048258">
    <property type="entry name" value="Cyclins_cyclin-box"/>
</dbReference>
<evidence type="ECO:0000256" key="4">
    <source>
        <dbReference type="RuleBase" id="RU000383"/>
    </source>
</evidence>
<dbReference type="InterPro" id="IPR004367">
    <property type="entry name" value="Cyclin_C-dom"/>
</dbReference>
<dbReference type="SMART" id="SM00385">
    <property type="entry name" value="CYCLIN"/>
    <property type="match status" value="2"/>
</dbReference>
<proteinExistence type="evidence at transcript level"/>
<dbReference type="Pfam" id="PF00134">
    <property type="entry name" value="Cyclin_N"/>
    <property type="match status" value="1"/>
</dbReference>
<evidence type="ECO:0000259" key="5">
    <source>
        <dbReference type="SMART" id="SM00385"/>
    </source>
</evidence>
<keyword evidence="1" id="KW-0132">Cell division</keyword>
<feature type="domain" description="Cyclin-like" evidence="5">
    <location>
        <begin position="296"/>
        <end position="377"/>
    </location>
</feature>
<dbReference type="PANTHER" id="PTHR10177">
    <property type="entry name" value="CYCLINS"/>
    <property type="match status" value="1"/>
</dbReference>
<evidence type="ECO:0000256" key="3">
    <source>
        <dbReference type="ARBA" id="ARBA00023306"/>
    </source>
</evidence>
<dbReference type="InterPro" id="IPR036915">
    <property type="entry name" value="Cyclin-like_sf"/>
</dbReference>
<protein>
    <submittedName>
        <fullName evidence="7">G2/mitotic-specific cyclin-B1</fullName>
    </submittedName>
</protein>
<dbReference type="GO" id="GO:0051301">
    <property type="term" value="P:cell division"/>
    <property type="evidence" value="ECO:0007669"/>
    <property type="project" value="UniProtKB-KW"/>
</dbReference>
<comment type="similarity">
    <text evidence="4">Belongs to the cyclin family.</text>
</comment>
<dbReference type="SUPFAM" id="SSF47954">
    <property type="entry name" value="Cyclin-like"/>
    <property type="match status" value="2"/>
</dbReference>
<dbReference type="PROSITE" id="PS00292">
    <property type="entry name" value="CYCLINS"/>
    <property type="match status" value="1"/>
</dbReference>
<feature type="domain" description="Cyclin C-terminal" evidence="6">
    <location>
        <begin position="292"/>
        <end position="408"/>
    </location>
</feature>
<evidence type="ECO:0000256" key="1">
    <source>
        <dbReference type="ARBA" id="ARBA00022618"/>
    </source>
</evidence>
<feature type="domain" description="Cyclin-like" evidence="5">
    <location>
        <begin position="199"/>
        <end position="283"/>
    </location>
</feature>
<dbReference type="InterPro" id="IPR013763">
    <property type="entry name" value="Cyclin-like_dom"/>
</dbReference>
<reference evidence="7" key="1">
    <citation type="journal article" date="2013" name="Genome Biol. Evol.">
        <title>Punctuated emergences of genetic and phenotypic innovations in eumetazoan, bilaterian, euteleostome, and hominidae ancestors.</title>
        <authorList>
            <person name="Wenger Y."/>
            <person name="Galliot B."/>
        </authorList>
    </citation>
    <scope>NUCLEOTIDE SEQUENCE</scope>
    <source>
        <tissue evidence="7">Whole animals</tissue>
    </source>
</reference>
<sequence>NGNISFLKLCHFQNNILVVISKKHYNMAGVQRRIMISRNEENLNNKGIGSKNVLGGKISNSRTVLSNISNIQRRPQVVGKIKKEDGVALEEKAPLNKGLGRMVSQSNLISDVQLKTTKIIPAYQDIADVEVPINAMINSFTELEVDDIDLEDLGNPTLCAEYVKDIYKYMNKLERRLVPSDYMAHQAEINFKMRSILVDWLIQVQSRFNLLQETLYLTIYIIDRYLSKQNVKRAELQLVGVTAMLIASKYEEMYAPEIGDFVYITDNAYSKEKIRQMEQKMLKTCEYDFSNPLCLHFLRRNSKAGAVDAQKHTLAKYLMELTLVEYEFITKLPSEIAAAALYLALKLIDDSNWTPTLAHYSGYTEDEILSTVSKLSILTLSMDNSKYQAVKNKYSASKFLRISHIPQLKGHILSKFAERN</sequence>
<dbReference type="Pfam" id="PF02984">
    <property type="entry name" value="Cyclin_C"/>
    <property type="match status" value="1"/>
</dbReference>
<dbReference type="Gene3D" id="1.10.472.10">
    <property type="entry name" value="Cyclin-like"/>
    <property type="match status" value="2"/>
</dbReference>
<dbReference type="CDD" id="cd20509">
    <property type="entry name" value="CYCLIN_CCNB1-like_rpt2"/>
    <property type="match status" value="1"/>
</dbReference>
<evidence type="ECO:0000256" key="2">
    <source>
        <dbReference type="ARBA" id="ARBA00023127"/>
    </source>
</evidence>
<evidence type="ECO:0000313" key="7">
    <source>
        <dbReference type="EMBL" id="CDG71350.1"/>
    </source>
</evidence>
<dbReference type="FunFam" id="1.10.472.10:FF:000001">
    <property type="entry name" value="G2/mitotic-specific cyclin"/>
    <property type="match status" value="1"/>
</dbReference>
<accession>T2MHD0</accession>
<dbReference type="CDD" id="cd20507">
    <property type="entry name" value="CYCLIN_CCNB1-like_rpt1"/>
    <property type="match status" value="1"/>
</dbReference>
<dbReference type="InterPro" id="IPR006671">
    <property type="entry name" value="Cyclin_N"/>
</dbReference>
<dbReference type="InterPro" id="IPR039361">
    <property type="entry name" value="Cyclin"/>
</dbReference>
<dbReference type="SMART" id="SM01332">
    <property type="entry name" value="Cyclin_C"/>
    <property type="match status" value="1"/>
</dbReference>
<dbReference type="OrthoDB" id="5590282at2759"/>
<keyword evidence="2 4" id="KW-0195">Cyclin</keyword>
<evidence type="ECO:0000259" key="6">
    <source>
        <dbReference type="SMART" id="SM01332"/>
    </source>
</evidence>
<keyword evidence="3" id="KW-0131">Cell cycle</keyword>
<organism evidence="7">
    <name type="scientific">Hydra vulgaris</name>
    <name type="common">Hydra</name>
    <name type="synonym">Hydra attenuata</name>
    <dbReference type="NCBI Taxonomy" id="6087"/>
    <lineage>
        <taxon>Eukaryota</taxon>
        <taxon>Metazoa</taxon>
        <taxon>Cnidaria</taxon>
        <taxon>Hydrozoa</taxon>
        <taxon>Hydroidolina</taxon>
        <taxon>Anthoathecata</taxon>
        <taxon>Aplanulata</taxon>
        <taxon>Hydridae</taxon>
        <taxon>Hydra</taxon>
    </lineage>
</organism>
<dbReference type="EMBL" id="HAAD01005118">
    <property type="protein sequence ID" value="CDG71350.1"/>
    <property type="molecule type" value="mRNA"/>
</dbReference>
<gene>
    <name evidence="7" type="primary">CCNB1</name>
</gene>
<name>T2MHD0_HYDVU</name>
<feature type="non-terminal residue" evidence="7">
    <location>
        <position position="1"/>
    </location>
</feature>